<dbReference type="VEuPathDB" id="AmoebaDB:DDB_G0268294"/>
<keyword evidence="2" id="KW-1185">Reference proteome</keyword>
<dbReference type="SUPFAM" id="SSF50911">
    <property type="entry name" value="Mannose 6-phosphate receptor domain"/>
    <property type="match status" value="1"/>
</dbReference>
<accession>Q55GL7</accession>
<comment type="caution">
    <text evidence="1">The sequence shown here is derived from an EMBL/GenBank/DDBJ whole genome shotgun (WGS) entry which is preliminary data.</text>
</comment>
<reference evidence="1 2" key="1">
    <citation type="journal article" date="2005" name="Nature">
        <title>The genome of the social amoeba Dictyostelium discoideum.</title>
        <authorList>
            <consortium name="The Dictyostelium discoideum Sequencing Consortium"/>
            <person name="Eichinger L."/>
            <person name="Pachebat J.A."/>
            <person name="Glockner G."/>
            <person name="Rajandream M.A."/>
            <person name="Sucgang R."/>
            <person name="Berriman M."/>
            <person name="Song J."/>
            <person name="Olsen R."/>
            <person name="Szafranski K."/>
            <person name="Xu Q."/>
            <person name="Tunggal B."/>
            <person name="Kummerfeld S."/>
            <person name="Madera M."/>
            <person name="Konfortov B.A."/>
            <person name="Rivero F."/>
            <person name="Bankier A.T."/>
            <person name="Lehmann R."/>
            <person name="Hamlin N."/>
            <person name="Davies R."/>
            <person name="Gaudet P."/>
            <person name="Fey P."/>
            <person name="Pilcher K."/>
            <person name="Chen G."/>
            <person name="Saunders D."/>
            <person name="Sodergren E."/>
            <person name="Davis P."/>
            <person name="Kerhornou A."/>
            <person name="Nie X."/>
            <person name="Hall N."/>
            <person name="Anjard C."/>
            <person name="Hemphill L."/>
            <person name="Bason N."/>
            <person name="Farbrother P."/>
            <person name="Desany B."/>
            <person name="Just E."/>
            <person name="Morio T."/>
            <person name="Rost R."/>
            <person name="Churcher C."/>
            <person name="Cooper J."/>
            <person name="Haydock S."/>
            <person name="van Driessche N."/>
            <person name="Cronin A."/>
            <person name="Goodhead I."/>
            <person name="Muzny D."/>
            <person name="Mourier T."/>
            <person name="Pain A."/>
            <person name="Lu M."/>
            <person name="Harper D."/>
            <person name="Lindsay R."/>
            <person name="Hauser H."/>
            <person name="James K."/>
            <person name="Quiles M."/>
            <person name="Madan Babu M."/>
            <person name="Saito T."/>
            <person name="Buchrieser C."/>
            <person name="Wardroper A."/>
            <person name="Felder M."/>
            <person name="Thangavelu M."/>
            <person name="Johnson D."/>
            <person name="Knights A."/>
            <person name="Loulseged H."/>
            <person name="Mungall K."/>
            <person name="Oliver K."/>
            <person name="Price C."/>
            <person name="Quail M.A."/>
            <person name="Urushihara H."/>
            <person name="Hernandez J."/>
            <person name="Rabbinowitsch E."/>
            <person name="Steffen D."/>
            <person name="Sanders M."/>
            <person name="Ma J."/>
            <person name="Kohara Y."/>
            <person name="Sharp S."/>
            <person name="Simmonds M."/>
            <person name="Spiegler S."/>
            <person name="Tivey A."/>
            <person name="Sugano S."/>
            <person name="White B."/>
            <person name="Walker D."/>
            <person name="Woodward J."/>
            <person name="Winckler T."/>
            <person name="Tanaka Y."/>
            <person name="Shaulsky G."/>
            <person name="Schleicher M."/>
            <person name="Weinstock G."/>
            <person name="Rosenthal A."/>
            <person name="Cox E.C."/>
            <person name="Chisholm R.L."/>
            <person name="Gibbs R."/>
            <person name="Loomis W.F."/>
            <person name="Platzer M."/>
            <person name="Kay R.R."/>
            <person name="Williams J."/>
            <person name="Dear P.H."/>
            <person name="Noegel A.A."/>
            <person name="Barrell B."/>
            <person name="Kuspa A."/>
        </authorList>
    </citation>
    <scope>NUCLEOTIDE SEQUENCE [LARGE SCALE GENOMIC DNA]</scope>
    <source>
        <strain evidence="1 2">AX4</strain>
    </source>
</reference>
<dbReference type="Proteomes" id="UP000002195">
    <property type="component" value="Unassembled WGS sequence"/>
</dbReference>
<organism evidence="1 2">
    <name type="scientific">Dictyostelium discoideum</name>
    <name type="common">Social amoeba</name>
    <dbReference type="NCBI Taxonomy" id="44689"/>
    <lineage>
        <taxon>Eukaryota</taxon>
        <taxon>Amoebozoa</taxon>
        <taxon>Evosea</taxon>
        <taxon>Eumycetozoa</taxon>
        <taxon>Dictyostelia</taxon>
        <taxon>Dictyosteliales</taxon>
        <taxon>Dictyosteliaceae</taxon>
        <taxon>Dictyostelium</taxon>
    </lineage>
</organism>
<dbReference type="AlphaFoldDB" id="Q55GL7"/>
<dbReference type="EMBL" id="AAFI02000003">
    <property type="protein sequence ID" value="EAL73600.1"/>
    <property type="molecule type" value="Genomic_DNA"/>
</dbReference>
<name>Q55GL7_DICDI</name>
<dbReference type="InterPro" id="IPR009011">
    <property type="entry name" value="Man6P_isomerase_rcpt-bd_dom_sf"/>
</dbReference>
<evidence type="ECO:0000313" key="1">
    <source>
        <dbReference type="EMBL" id="EAL73600.1"/>
    </source>
</evidence>
<dbReference type="RefSeq" id="XP_647167.1">
    <property type="nucleotide sequence ID" value="XM_642075.1"/>
</dbReference>
<evidence type="ECO:0000313" key="2">
    <source>
        <dbReference type="Proteomes" id="UP000002195"/>
    </source>
</evidence>
<dbReference type="PaxDb" id="44689-DDB0202093"/>
<dbReference type="HOGENOM" id="CLU_1216667_0_0_1"/>
<protein>
    <submittedName>
        <fullName evidence="1">Uncharacterized protein</fullName>
    </submittedName>
</protein>
<dbReference type="InParanoid" id="Q55GL7"/>
<dbReference type="GeneID" id="8615970"/>
<gene>
    <name evidence="1" type="ORF">DDB_G0268294</name>
</gene>
<sequence>MNSFTPRFCSSSITSFFYDLYELEGFKESSVSFLIDVLSNKENVYDFKTYFIELLNAANNDKKPMIYQSLNSNNLCFFESNFQFIAPKTSSLESNSTSAQSKTTDISSRASIGVLEDQVNSIQSLLTVEVGNPKTIPFYSLYNYVYTYSDTNHYDFIQNARVDSPHTKDSKNRCVFQDSKNRFFDLSPTSNVLGPSQYTTTNGSNIFYFSLCETSTLCTATAGEGPIQ</sequence>
<dbReference type="KEGG" id="ddi:DDB_G0268294"/>
<proteinExistence type="predicted"/>